<dbReference type="Pfam" id="PF08245">
    <property type="entry name" value="Mur_ligase_M"/>
    <property type="match status" value="1"/>
</dbReference>
<name>A0A0S7WQ94_UNCT6</name>
<dbReference type="GO" id="GO:0016020">
    <property type="term" value="C:membrane"/>
    <property type="evidence" value="ECO:0007669"/>
    <property type="project" value="InterPro"/>
</dbReference>
<dbReference type="AlphaFoldDB" id="A0A0S7WQ94"/>
<reference evidence="2 3" key="1">
    <citation type="journal article" date="2015" name="Microbiome">
        <title>Genomic resolution of linkages in carbon, nitrogen, and sulfur cycling among widespread estuary sediment bacteria.</title>
        <authorList>
            <person name="Baker B.J."/>
            <person name="Lazar C.S."/>
            <person name="Teske A.P."/>
            <person name="Dick G.J."/>
        </authorList>
    </citation>
    <scope>NUCLEOTIDE SEQUENCE [LARGE SCALE GENOMIC DNA]</scope>
    <source>
        <strain evidence="2">DG_24</strain>
    </source>
</reference>
<dbReference type="PATRIC" id="fig|1703770.3.peg.735"/>
<dbReference type="SUPFAM" id="SSF53623">
    <property type="entry name" value="MurD-like peptide ligases, catalytic domain"/>
    <property type="match status" value="1"/>
</dbReference>
<gene>
    <name evidence="2" type="ORF">AMJ39_08645</name>
</gene>
<dbReference type="InterPro" id="IPR013221">
    <property type="entry name" value="Mur_ligase_cen"/>
</dbReference>
<feature type="domain" description="Mur ligase central" evidence="1">
    <location>
        <begin position="29"/>
        <end position="149"/>
    </location>
</feature>
<organism evidence="2 3">
    <name type="scientific">candidate division TA06 bacterium DG_24</name>
    <dbReference type="NCBI Taxonomy" id="1703770"/>
    <lineage>
        <taxon>Bacteria</taxon>
        <taxon>Bacteria division TA06</taxon>
    </lineage>
</organism>
<evidence type="ECO:0000313" key="2">
    <source>
        <dbReference type="EMBL" id="KPJ52105.1"/>
    </source>
</evidence>
<dbReference type="InterPro" id="IPR050061">
    <property type="entry name" value="MurCDEF_pg_biosynth"/>
</dbReference>
<dbReference type="Gene3D" id="3.40.1190.10">
    <property type="entry name" value="Mur-like, catalytic domain"/>
    <property type="match status" value="1"/>
</dbReference>
<evidence type="ECO:0000313" key="3">
    <source>
        <dbReference type="Proteomes" id="UP000052008"/>
    </source>
</evidence>
<dbReference type="GO" id="GO:0045227">
    <property type="term" value="P:capsule polysaccharide biosynthetic process"/>
    <property type="evidence" value="ECO:0007669"/>
    <property type="project" value="InterPro"/>
</dbReference>
<dbReference type="PANTHER" id="PTHR43445:SF1">
    <property type="entry name" value="PGA SYNTHASE CAPB"/>
    <property type="match status" value="1"/>
</dbReference>
<comment type="caution">
    <text evidence="2">The sequence shown here is derived from an EMBL/GenBank/DDBJ whole genome shotgun (WGS) entry which is preliminary data.</text>
</comment>
<dbReference type="InterPro" id="IPR008337">
    <property type="entry name" value="Capsule_biosynth_CapB"/>
</dbReference>
<sequence>MLVLLVLLGVAENAINLCNLRKIPIRIHVNGSRGKSSVTRLIAGGLRAGGLRTLAKTTGTHPRLIFEDGTEREIERVGKPSIREQLAIIRRAVRRGVDALVVECMAVRPELQLISERRMIRSTVGVITNARPDHLDEMGGSVDAVAASFAGAIPEGGAVFTTEAERFGIFRRSATSSGATVYLVEPASVSDDEIRGFHHLEWKENVALALAVCGHLGIDRTTALAGMQEARPDPGVLKAYRIQFFNKEILFVNALAVNDPESIYLIWDRLHLQADPSHQTIVILNCRADRIERSKQMSELIATRITADHYLLTGELTKAAFDHAIAFGVSPSRIEDLGGMSVEEVFERVTFLTKGQSTTFAIGNIVGLGERIVQFFANRGEQIDY</sequence>
<dbReference type="Proteomes" id="UP000052008">
    <property type="component" value="Unassembled WGS sequence"/>
</dbReference>
<dbReference type="EMBL" id="LIZS01000077">
    <property type="protein sequence ID" value="KPJ52105.1"/>
    <property type="molecule type" value="Genomic_DNA"/>
</dbReference>
<protein>
    <recommendedName>
        <fullName evidence="1">Mur ligase central domain-containing protein</fullName>
    </recommendedName>
</protein>
<evidence type="ECO:0000259" key="1">
    <source>
        <dbReference type="Pfam" id="PF08245"/>
    </source>
</evidence>
<dbReference type="GO" id="GO:0005524">
    <property type="term" value="F:ATP binding"/>
    <property type="evidence" value="ECO:0007669"/>
    <property type="project" value="InterPro"/>
</dbReference>
<dbReference type="PANTHER" id="PTHR43445">
    <property type="entry name" value="UDP-N-ACETYLMURAMATE--L-ALANINE LIGASE-RELATED"/>
    <property type="match status" value="1"/>
</dbReference>
<dbReference type="InterPro" id="IPR036565">
    <property type="entry name" value="Mur-like_cat_sf"/>
</dbReference>
<dbReference type="GO" id="GO:0016881">
    <property type="term" value="F:acid-amino acid ligase activity"/>
    <property type="evidence" value="ECO:0007669"/>
    <property type="project" value="InterPro"/>
</dbReference>
<dbReference type="NCBIfam" id="TIGR04012">
    <property type="entry name" value="poly_gGlu_PgsB"/>
    <property type="match status" value="1"/>
</dbReference>
<dbReference type="STRING" id="1703770.AMJ39_08645"/>
<accession>A0A0S7WQ94</accession>
<dbReference type="PRINTS" id="PR01758">
    <property type="entry name" value="CAPSULEPROTB"/>
</dbReference>
<proteinExistence type="predicted"/>